<keyword evidence="2" id="KW-1185">Reference proteome</keyword>
<evidence type="ECO:0000313" key="1">
    <source>
        <dbReference type="EMBL" id="MFD2053633.1"/>
    </source>
</evidence>
<organism evidence="1 2">
    <name type="scientific">Mesorhizobium calcicola</name>
    <dbReference type="NCBI Taxonomy" id="1300310"/>
    <lineage>
        <taxon>Bacteria</taxon>
        <taxon>Pseudomonadati</taxon>
        <taxon>Pseudomonadota</taxon>
        <taxon>Alphaproteobacteria</taxon>
        <taxon>Hyphomicrobiales</taxon>
        <taxon>Phyllobacteriaceae</taxon>
        <taxon>Mesorhizobium</taxon>
    </lineage>
</organism>
<protein>
    <submittedName>
        <fullName evidence="1">Uncharacterized protein</fullName>
    </submittedName>
</protein>
<proteinExistence type="predicted"/>
<reference evidence="2" key="1">
    <citation type="journal article" date="2019" name="Int. J. Syst. Evol. Microbiol.">
        <title>The Global Catalogue of Microorganisms (GCM) 10K type strain sequencing project: providing services to taxonomists for standard genome sequencing and annotation.</title>
        <authorList>
            <consortium name="The Broad Institute Genomics Platform"/>
            <consortium name="The Broad Institute Genome Sequencing Center for Infectious Disease"/>
            <person name="Wu L."/>
            <person name="Ma J."/>
        </authorList>
    </citation>
    <scope>NUCLEOTIDE SEQUENCE [LARGE SCALE GENOMIC DNA]</scope>
    <source>
        <strain evidence="2">CGMCC 1.16226</strain>
    </source>
</reference>
<name>A0ABW4WBW7_9HYPH</name>
<gene>
    <name evidence="1" type="ORF">ACFSQT_11185</name>
</gene>
<dbReference type="Proteomes" id="UP001597349">
    <property type="component" value="Unassembled WGS sequence"/>
</dbReference>
<evidence type="ECO:0000313" key="2">
    <source>
        <dbReference type="Proteomes" id="UP001597349"/>
    </source>
</evidence>
<dbReference type="EMBL" id="JBHUGY010000019">
    <property type="protein sequence ID" value="MFD2053633.1"/>
    <property type="molecule type" value="Genomic_DNA"/>
</dbReference>
<accession>A0ABW4WBW7</accession>
<comment type="caution">
    <text evidence="1">The sequence shown here is derived from an EMBL/GenBank/DDBJ whole genome shotgun (WGS) entry which is preliminary data.</text>
</comment>
<dbReference type="RefSeq" id="WP_379018775.1">
    <property type="nucleotide sequence ID" value="NZ_JBHUGY010000019.1"/>
</dbReference>
<sequence length="85" mass="8892">MVCSSSCDTCTSRVRSPFGSGVSEMRMVSPMPCWSRMPMAGGRGDNAFRTHAGLGQAEMQRMVGASGEPGIDGNQILHALTLATG</sequence>